<organism evidence="2 3">
    <name type="scientific">Tessaracoccus rhinocerotis</name>
    <dbReference type="NCBI Taxonomy" id="1689449"/>
    <lineage>
        <taxon>Bacteria</taxon>
        <taxon>Bacillati</taxon>
        <taxon>Actinomycetota</taxon>
        <taxon>Actinomycetes</taxon>
        <taxon>Propionibacteriales</taxon>
        <taxon>Propionibacteriaceae</taxon>
        <taxon>Tessaracoccus</taxon>
    </lineage>
</organism>
<dbReference type="OrthoDB" id="3727387at2"/>
<accession>A0A553K666</accession>
<proteinExistence type="predicted"/>
<dbReference type="RefSeq" id="WP_143937287.1">
    <property type="nucleotide sequence ID" value="NZ_VKKG01000001.1"/>
</dbReference>
<dbReference type="EMBL" id="VKKG01000001">
    <property type="protein sequence ID" value="TRY20203.1"/>
    <property type="molecule type" value="Genomic_DNA"/>
</dbReference>
<feature type="transmembrane region" description="Helical" evidence="1">
    <location>
        <begin position="53"/>
        <end position="73"/>
    </location>
</feature>
<feature type="transmembrane region" description="Helical" evidence="1">
    <location>
        <begin position="28"/>
        <end position="47"/>
    </location>
</feature>
<dbReference type="AlphaFoldDB" id="A0A553K666"/>
<keyword evidence="1" id="KW-1133">Transmembrane helix</keyword>
<keyword evidence="1" id="KW-0472">Membrane</keyword>
<evidence type="ECO:0000256" key="1">
    <source>
        <dbReference type="SAM" id="Phobius"/>
    </source>
</evidence>
<evidence type="ECO:0000313" key="3">
    <source>
        <dbReference type="Proteomes" id="UP000317638"/>
    </source>
</evidence>
<dbReference type="Proteomes" id="UP000317638">
    <property type="component" value="Unassembled WGS sequence"/>
</dbReference>
<keyword evidence="3" id="KW-1185">Reference proteome</keyword>
<comment type="caution">
    <text evidence="2">The sequence shown here is derived from an EMBL/GenBank/DDBJ whole genome shotgun (WGS) entry which is preliminary data.</text>
</comment>
<name>A0A553K666_9ACTN</name>
<sequence>MLPERFTVGLTPLPTAQRVVRQRTALRFRIISAIISLVFLTAVVYFLNPGWGTGVIIGIYVLWAISTAVWMTISAVGLSRAKRDLAAIGHGDALHIDARGIEFVHPRQVRADWAEVSALKISGSSLGAGPSLVLEVGGRPAAKIPMSFLDAMPSAIDSATSARSLGRVRLDVSDMDRML</sequence>
<protein>
    <submittedName>
        <fullName evidence="2">Uncharacterized protein</fullName>
    </submittedName>
</protein>
<gene>
    <name evidence="2" type="ORF">FOJ82_04905</name>
</gene>
<keyword evidence="1" id="KW-0812">Transmembrane</keyword>
<reference evidence="2 3" key="1">
    <citation type="submission" date="2019-07" db="EMBL/GenBank/DDBJ databases">
        <authorList>
            <person name="Zhou L.-Y."/>
        </authorList>
    </citation>
    <scope>NUCLEOTIDE SEQUENCE [LARGE SCALE GENOMIC DNA]</scope>
    <source>
        <strain evidence="2 3">YIM 101269</strain>
    </source>
</reference>
<evidence type="ECO:0000313" key="2">
    <source>
        <dbReference type="EMBL" id="TRY20203.1"/>
    </source>
</evidence>